<keyword evidence="3" id="KW-0143">Chaperone</keyword>
<dbReference type="Gene3D" id="1.10.1710.10">
    <property type="entry name" value="ProQ/FinO domain"/>
    <property type="match status" value="1"/>
</dbReference>
<dbReference type="OrthoDB" id="7025208at2"/>
<dbReference type="SMART" id="SM00945">
    <property type="entry name" value="ProQ"/>
    <property type="match status" value="1"/>
</dbReference>
<dbReference type="GO" id="GO:0005829">
    <property type="term" value="C:cytosol"/>
    <property type="evidence" value="ECO:0007669"/>
    <property type="project" value="TreeGrafter"/>
</dbReference>
<dbReference type="RefSeq" id="WP_074267132.1">
    <property type="nucleotide sequence ID" value="NZ_FSRM01000002.1"/>
</dbReference>
<dbReference type="EMBL" id="FSRM01000002">
    <property type="protein sequence ID" value="SIO48062.1"/>
    <property type="molecule type" value="Genomic_DNA"/>
</dbReference>
<feature type="compositionally biased region" description="Low complexity" evidence="4">
    <location>
        <begin position="194"/>
        <end position="224"/>
    </location>
</feature>
<dbReference type="Proteomes" id="UP000184693">
    <property type="component" value="Unassembled WGS sequence"/>
</dbReference>
<evidence type="ECO:0000313" key="7">
    <source>
        <dbReference type="Proteomes" id="UP000184693"/>
    </source>
</evidence>
<dbReference type="GO" id="GO:0034057">
    <property type="term" value="F:RNA strand-exchange activity"/>
    <property type="evidence" value="ECO:0007669"/>
    <property type="project" value="InterPro"/>
</dbReference>
<protein>
    <submittedName>
        <fullName evidence="6">ProP effector</fullName>
    </submittedName>
</protein>
<evidence type="ECO:0000259" key="5">
    <source>
        <dbReference type="SMART" id="SM00945"/>
    </source>
</evidence>
<feature type="region of interest" description="Disordered" evidence="4">
    <location>
        <begin position="14"/>
        <end position="91"/>
    </location>
</feature>
<dbReference type="AlphaFoldDB" id="A0A1N6JUN9"/>
<evidence type="ECO:0000256" key="3">
    <source>
        <dbReference type="ARBA" id="ARBA00023186"/>
    </source>
</evidence>
<feature type="compositionally biased region" description="Low complexity" evidence="4">
    <location>
        <begin position="71"/>
        <end position="88"/>
    </location>
</feature>
<reference evidence="6 7" key="1">
    <citation type="submission" date="2016-11" db="EMBL/GenBank/DDBJ databases">
        <authorList>
            <person name="Jaros S."/>
            <person name="Januszkiewicz K."/>
            <person name="Wedrychowicz H."/>
        </authorList>
    </citation>
    <scope>NUCLEOTIDE SEQUENCE [LARGE SCALE GENOMIC DNA]</scope>
    <source>
        <strain evidence="6 7">GAS86</strain>
    </source>
</reference>
<proteinExistence type="predicted"/>
<keyword evidence="2" id="KW-0694">RNA-binding</keyword>
<organism evidence="6 7">
    <name type="scientific">Paraburkholderia phenazinium</name>
    <dbReference type="NCBI Taxonomy" id="60549"/>
    <lineage>
        <taxon>Bacteria</taxon>
        <taxon>Pseudomonadati</taxon>
        <taxon>Pseudomonadota</taxon>
        <taxon>Betaproteobacteria</taxon>
        <taxon>Burkholderiales</taxon>
        <taxon>Burkholderiaceae</taxon>
        <taxon>Paraburkholderia</taxon>
    </lineage>
</organism>
<dbReference type="InterPro" id="IPR023529">
    <property type="entry name" value="ProQ"/>
</dbReference>
<accession>A0A1N6JUN9</accession>
<dbReference type="InterPro" id="IPR016103">
    <property type="entry name" value="ProQ/FinO"/>
</dbReference>
<name>A0A1N6JUN9_9BURK</name>
<dbReference type="GO" id="GO:0010608">
    <property type="term" value="P:post-transcriptional regulation of gene expression"/>
    <property type="evidence" value="ECO:0007669"/>
    <property type="project" value="InterPro"/>
</dbReference>
<dbReference type="GO" id="GO:0033592">
    <property type="term" value="F:RNA strand annealing activity"/>
    <property type="evidence" value="ECO:0007669"/>
    <property type="project" value="InterPro"/>
</dbReference>
<dbReference type="SUPFAM" id="SSF48657">
    <property type="entry name" value="FinO-like"/>
    <property type="match status" value="1"/>
</dbReference>
<feature type="compositionally biased region" description="Low complexity" evidence="4">
    <location>
        <begin position="35"/>
        <end position="50"/>
    </location>
</feature>
<evidence type="ECO:0000313" key="6">
    <source>
        <dbReference type="EMBL" id="SIO48062.1"/>
    </source>
</evidence>
<feature type="domain" description="ProQ/FinO" evidence="5">
    <location>
        <begin position="89"/>
        <end position="203"/>
    </location>
</feature>
<feature type="compositionally biased region" description="Basic residues" evidence="4">
    <location>
        <begin position="22"/>
        <end position="33"/>
    </location>
</feature>
<feature type="region of interest" description="Disordered" evidence="4">
    <location>
        <begin position="186"/>
        <end position="246"/>
    </location>
</feature>
<gene>
    <name evidence="6" type="ORF">SAMN05444168_5110</name>
</gene>
<evidence type="ECO:0000256" key="4">
    <source>
        <dbReference type="SAM" id="MobiDB-lite"/>
    </source>
</evidence>
<dbReference type="InterPro" id="IPR036442">
    <property type="entry name" value="ProQ/FinO_sf"/>
</dbReference>
<dbReference type="Pfam" id="PF04352">
    <property type="entry name" value="ProQ"/>
    <property type="match status" value="1"/>
</dbReference>
<evidence type="ECO:0000256" key="2">
    <source>
        <dbReference type="ARBA" id="ARBA00022884"/>
    </source>
</evidence>
<keyword evidence="1" id="KW-0963">Cytoplasm</keyword>
<sequence length="246" mass="25953">MGFEQLAALKEQLAKQAEEKRAARHAKHARPARPAKPAEAAKQAAVAKHANGGRNTPDAARTAPEHKAAAHKSSAPKQSAQKSPAQKSKPVDPVVLSIGKLQKRFPKAFPKNPAPKVPLKVGIFKDLLEHSEELGLNEAALRDAIKVWCWGSRYWACVTENAMRVDLNGQDAGQVLPAEAARARGLQAKRQKARNAAQGASAPQGAAAAQEAAVQQASNAEQNVSAQPDHPAAQEDSAAPQGSAVE</sequence>
<dbReference type="PANTHER" id="PTHR38106">
    <property type="entry name" value="RNA CHAPERONE PROQ"/>
    <property type="match status" value="1"/>
</dbReference>
<evidence type="ECO:0000256" key="1">
    <source>
        <dbReference type="ARBA" id="ARBA00022490"/>
    </source>
</evidence>
<dbReference type="PANTHER" id="PTHR38106:SF1">
    <property type="entry name" value="RNA CHAPERONE PROQ"/>
    <property type="match status" value="1"/>
</dbReference>